<dbReference type="AlphaFoldDB" id="A0A0R1GF15"/>
<protein>
    <submittedName>
        <fullName evidence="1">Uncharacterized protein</fullName>
    </submittedName>
</protein>
<dbReference type="STRING" id="1423726.FC07_GL001928"/>
<reference evidence="1 2" key="1">
    <citation type="journal article" date="2015" name="Genome Announc.">
        <title>Expanding the biotechnology potential of lactobacilli through comparative genomics of 213 strains and associated genera.</title>
        <authorList>
            <person name="Sun Z."/>
            <person name="Harris H.M."/>
            <person name="McCann A."/>
            <person name="Guo C."/>
            <person name="Argimon S."/>
            <person name="Zhang W."/>
            <person name="Yang X."/>
            <person name="Jeffery I.B."/>
            <person name="Cooney J.C."/>
            <person name="Kagawa T.F."/>
            <person name="Liu W."/>
            <person name="Song Y."/>
            <person name="Salvetti E."/>
            <person name="Wrobel A."/>
            <person name="Rasinkangas P."/>
            <person name="Parkhill J."/>
            <person name="Rea M.C."/>
            <person name="O'Sullivan O."/>
            <person name="Ritari J."/>
            <person name="Douillard F.P."/>
            <person name="Paul Ross R."/>
            <person name="Yang R."/>
            <person name="Briner A.E."/>
            <person name="Felis G.E."/>
            <person name="de Vos W.M."/>
            <person name="Barrangou R."/>
            <person name="Klaenhammer T.R."/>
            <person name="Caufield P.W."/>
            <person name="Cui Y."/>
            <person name="Zhang H."/>
            <person name="O'Toole P.W."/>
        </authorList>
    </citation>
    <scope>NUCLEOTIDE SEQUENCE [LARGE SCALE GENOMIC DNA]</scope>
    <source>
        <strain evidence="1 2">DSM 20003</strain>
    </source>
</reference>
<dbReference type="PATRIC" id="fig|1423726.3.peg.2003"/>
<dbReference type="EMBL" id="AZDA01000140">
    <property type="protein sequence ID" value="KRK32505.1"/>
    <property type="molecule type" value="Genomic_DNA"/>
</dbReference>
<comment type="caution">
    <text evidence="1">The sequence shown here is derived from an EMBL/GenBank/DDBJ whole genome shotgun (WGS) entry which is preliminary data.</text>
</comment>
<dbReference type="RefSeq" id="WP_057905778.1">
    <property type="nucleotide sequence ID" value="NZ_AZDA01000140.1"/>
</dbReference>
<organism evidence="1 2">
    <name type="scientific">Loigolactobacillus bifermentans DSM 20003</name>
    <dbReference type="NCBI Taxonomy" id="1423726"/>
    <lineage>
        <taxon>Bacteria</taxon>
        <taxon>Bacillati</taxon>
        <taxon>Bacillota</taxon>
        <taxon>Bacilli</taxon>
        <taxon>Lactobacillales</taxon>
        <taxon>Lactobacillaceae</taxon>
        <taxon>Loigolactobacillus</taxon>
    </lineage>
</organism>
<gene>
    <name evidence="1" type="ORF">FC07_GL001928</name>
</gene>
<keyword evidence="2" id="KW-1185">Reference proteome</keyword>
<proteinExistence type="predicted"/>
<accession>A0A0R1GF15</accession>
<sequence length="166" mass="17214">MMQKLTTIQALLTSALTDSDLAIYTGLTATELQNLRQGTAPTADQTVALQQAVMVLGQPLTGDPASLLPDQAASATLNIPGTWDSLAAAIQEAAKWVSQADLTKQSLASSGIAVALFGPQPFAPAGKANMTQQLTITFKNNTTDIPGKLMAHVTFNGTTFGSILAV</sequence>
<dbReference type="Proteomes" id="UP000051461">
    <property type="component" value="Unassembled WGS sequence"/>
</dbReference>
<evidence type="ECO:0000313" key="1">
    <source>
        <dbReference type="EMBL" id="KRK32505.1"/>
    </source>
</evidence>
<evidence type="ECO:0000313" key="2">
    <source>
        <dbReference type="Proteomes" id="UP000051461"/>
    </source>
</evidence>
<name>A0A0R1GF15_9LACO</name>